<dbReference type="AlphaFoldDB" id="A0A8T8E835"/>
<geneLocation type="plasmid" evidence="1 2">
    <name>pHTS280.6</name>
</geneLocation>
<keyword evidence="1" id="KW-0614">Plasmid</keyword>
<dbReference type="KEGG" id="hsal:JMJ58_24190"/>
<evidence type="ECO:0008006" key="3">
    <source>
        <dbReference type="Google" id="ProtNLM"/>
    </source>
</evidence>
<dbReference type="SUPFAM" id="SSF54826">
    <property type="entry name" value="Enolase N-terminal domain-like"/>
    <property type="match status" value="1"/>
</dbReference>
<dbReference type="OrthoDB" id="376070at2157"/>
<protein>
    <recommendedName>
        <fullName evidence="3">Mandelate racemase/muconate lactonizing protein</fullName>
    </recommendedName>
</protein>
<dbReference type="Gene3D" id="3.30.390.10">
    <property type="entry name" value="Enolase-like, N-terminal domain"/>
    <property type="match status" value="1"/>
</dbReference>
<sequence>MAPTITRIESCEFQYPLEDVGTDRNGFNLVYEPGETTRRKLFGIKIHTDAGFTGEYVGGNSPGAAQINMFADYLVGENPLERKKHWSEINKIHGWGGSDASRNLDCEIASIETIDEQGRVEVPDGPGLGVDYDWEYIEEHRTGDLHVYE</sequence>
<reference evidence="1 2" key="1">
    <citation type="submission" date="2021-01" db="EMBL/GenBank/DDBJ databases">
        <title>Genome Sequence and Methylation Pattern of Haloterrigena salifodinae BOL5-1, An Extremely Halophilic Archaeon from a Bolivian Salt Mine.</title>
        <authorList>
            <person name="DasSarma P."/>
            <person name="Anton B.P."/>
            <person name="DasSarma S.L."/>
            <person name="von Ehrenheim H.A.L."/>
            <person name="Martinez F.L."/>
            <person name="Guzman D."/>
            <person name="Roberts R.J."/>
            <person name="DasSarma S."/>
        </authorList>
    </citation>
    <scope>NUCLEOTIDE SEQUENCE [LARGE SCALE GENOMIC DNA]</scope>
    <source>
        <strain evidence="1 2">BOL5-1</strain>
        <plasmid evidence="1 2">pHTS280.6</plasmid>
    </source>
</reference>
<dbReference type="SUPFAM" id="SSF51604">
    <property type="entry name" value="Enolase C-terminal domain-like"/>
    <property type="match status" value="1"/>
</dbReference>
<dbReference type="InterPro" id="IPR029017">
    <property type="entry name" value="Enolase-like_N"/>
</dbReference>
<proteinExistence type="predicted"/>
<accession>A0A8T8E835</accession>
<dbReference type="InterPro" id="IPR036849">
    <property type="entry name" value="Enolase-like_C_sf"/>
</dbReference>
<evidence type="ECO:0000313" key="1">
    <source>
        <dbReference type="EMBL" id="QRV17889.1"/>
    </source>
</evidence>
<organism evidence="1 2">
    <name type="scientific">Haloterrigena salifodinae</name>
    <dbReference type="NCBI Taxonomy" id="2675099"/>
    <lineage>
        <taxon>Archaea</taxon>
        <taxon>Methanobacteriati</taxon>
        <taxon>Methanobacteriota</taxon>
        <taxon>Stenosarchaea group</taxon>
        <taxon>Halobacteria</taxon>
        <taxon>Halobacteriales</taxon>
        <taxon>Natrialbaceae</taxon>
        <taxon>Haloterrigena</taxon>
    </lineage>
</organism>
<gene>
    <name evidence="1" type="ORF">JMJ58_24190</name>
</gene>
<evidence type="ECO:0000313" key="2">
    <source>
        <dbReference type="Proteomes" id="UP000637819"/>
    </source>
</evidence>
<dbReference type="Proteomes" id="UP000637819">
    <property type="component" value="Plasmid pHTS280.6"/>
</dbReference>
<name>A0A8T8E835_9EURY</name>
<dbReference type="EMBL" id="CP069192">
    <property type="protein sequence ID" value="QRV17889.1"/>
    <property type="molecule type" value="Genomic_DNA"/>
</dbReference>
<keyword evidence="2" id="KW-1185">Reference proteome</keyword>